<dbReference type="CDD" id="cd16442">
    <property type="entry name" value="BPL"/>
    <property type="match status" value="1"/>
</dbReference>
<dbReference type="EC" id="6.3.4.15" evidence="3"/>
<evidence type="ECO:0000256" key="1">
    <source>
        <dbReference type="ARBA" id="ARBA00022598"/>
    </source>
</evidence>
<dbReference type="NCBIfam" id="TIGR00121">
    <property type="entry name" value="birA_ligase"/>
    <property type="match status" value="1"/>
</dbReference>
<dbReference type="SUPFAM" id="SSF55681">
    <property type="entry name" value="Class II aaRS and biotin synthetases"/>
    <property type="match status" value="1"/>
</dbReference>
<protein>
    <submittedName>
        <fullName evidence="3">Biotin--[acetyl-CoA-carboxylase] ligase</fullName>
        <ecNumber evidence="3">6.3.4.15</ecNumber>
    </submittedName>
</protein>
<evidence type="ECO:0000259" key="2">
    <source>
        <dbReference type="PROSITE" id="PS51733"/>
    </source>
</evidence>
<evidence type="ECO:0000313" key="3">
    <source>
        <dbReference type="EMBL" id="HIX86902.1"/>
    </source>
</evidence>
<comment type="caution">
    <text evidence="3">The sequence shown here is derived from an EMBL/GenBank/DDBJ whole genome shotgun (WGS) entry which is preliminary data.</text>
</comment>
<dbReference type="PROSITE" id="PS51733">
    <property type="entry name" value="BPL_LPL_CATALYTIC"/>
    <property type="match status" value="1"/>
</dbReference>
<name>A0A9D1XSG8_9BACT</name>
<dbReference type="AlphaFoldDB" id="A0A9D1XSG8"/>
<dbReference type="Pfam" id="PF03099">
    <property type="entry name" value="BPL_LplA_LipB"/>
    <property type="match status" value="1"/>
</dbReference>
<dbReference type="Proteomes" id="UP000823847">
    <property type="component" value="Unassembled WGS sequence"/>
</dbReference>
<sequence length="253" mass="29178">MANKEKQAREREPRIVWVEETNSTNSLAREWMEKEPMPEGSAIVADFQTAGRGQVGNTWESEAGKNLLFSVVLYPVTLAANRQFLISQIAALSVKETLDLYTTDITVKWPNDIYWKDRKICGMLIENDLSGAYLSDSIIGIGLNLNQATFLSDAPNPVSLFRILHREVNREEVLRRFLTIFYAHYISLLREEYDEIRACYRSVLYRGEGFYRYQDAGGMFEARVRDIEPTGHLLLESRDGSVRRYAFKEVAFR</sequence>
<dbReference type="PANTHER" id="PTHR12835:SF5">
    <property type="entry name" value="BIOTIN--PROTEIN LIGASE"/>
    <property type="match status" value="1"/>
</dbReference>
<keyword evidence="1 3" id="KW-0436">Ligase</keyword>
<dbReference type="EMBL" id="DXEN01000074">
    <property type="protein sequence ID" value="HIX86902.1"/>
    <property type="molecule type" value="Genomic_DNA"/>
</dbReference>
<feature type="domain" description="BPL/LPL catalytic" evidence="2">
    <location>
        <begin position="1"/>
        <end position="189"/>
    </location>
</feature>
<dbReference type="InterPro" id="IPR004408">
    <property type="entry name" value="Biotin_CoA_COase_ligase"/>
</dbReference>
<reference evidence="3" key="2">
    <citation type="submission" date="2021-04" db="EMBL/GenBank/DDBJ databases">
        <authorList>
            <person name="Gilroy R."/>
        </authorList>
    </citation>
    <scope>NUCLEOTIDE SEQUENCE</scope>
    <source>
        <strain evidence="3">ChiHecec2B26-12326</strain>
    </source>
</reference>
<dbReference type="InterPro" id="IPR045864">
    <property type="entry name" value="aa-tRNA-synth_II/BPL/LPL"/>
</dbReference>
<reference evidence="3" key="1">
    <citation type="journal article" date="2021" name="PeerJ">
        <title>Extensive microbial diversity within the chicken gut microbiome revealed by metagenomics and culture.</title>
        <authorList>
            <person name="Gilroy R."/>
            <person name="Ravi A."/>
            <person name="Getino M."/>
            <person name="Pursley I."/>
            <person name="Horton D.L."/>
            <person name="Alikhan N.F."/>
            <person name="Baker D."/>
            <person name="Gharbi K."/>
            <person name="Hall N."/>
            <person name="Watson M."/>
            <person name="Adriaenssens E.M."/>
            <person name="Foster-Nyarko E."/>
            <person name="Jarju S."/>
            <person name="Secka A."/>
            <person name="Antonio M."/>
            <person name="Oren A."/>
            <person name="Chaudhuri R.R."/>
            <person name="La Ragione R."/>
            <person name="Hildebrand F."/>
            <person name="Pallen M.J."/>
        </authorList>
    </citation>
    <scope>NUCLEOTIDE SEQUENCE</scope>
    <source>
        <strain evidence="3">ChiHecec2B26-12326</strain>
    </source>
</reference>
<dbReference type="GO" id="GO:0004077">
    <property type="term" value="F:biotin--[biotin carboxyl-carrier protein] ligase activity"/>
    <property type="evidence" value="ECO:0007669"/>
    <property type="project" value="UniProtKB-EC"/>
</dbReference>
<accession>A0A9D1XSG8</accession>
<dbReference type="Gene3D" id="3.30.930.10">
    <property type="entry name" value="Bira Bifunctional Protein, Domain 2"/>
    <property type="match status" value="1"/>
</dbReference>
<dbReference type="GO" id="GO:0005737">
    <property type="term" value="C:cytoplasm"/>
    <property type="evidence" value="ECO:0007669"/>
    <property type="project" value="TreeGrafter"/>
</dbReference>
<proteinExistence type="predicted"/>
<gene>
    <name evidence="3" type="ORF">H9848_09905</name>
</gene>
<evidence type="ECO:0000313" key="4">
    <source>
        <dbReference type="Proteomes" id="UP000823847"/>
    </source>
</evidence>
<dbReference type="PANTHER" id="PTHR12835">
    <property type="entry name" value="BIOTIN PROTEIN LIGASE"/>
    <property type="match status" value="1"/>
</dbReference>
<organism evidence="3 4">
    <name type="scientific">Candidatus Parabacteroides intestinigallinarum</name>
    <dbReference type="NCBI Taxonomy" id="2838722"/>
    <lineage>
        <taxon>Bacteria</taxon>
        <taxon>Pseudomonadati</taxon>
        <taxon>Bacteroidota</taxon>
        <taxon>Bacteroidia</taxon>
        <taxon>Bacteroidales</taxon>
        <taxon>Tannerellaceae</taxon>
        <taxon>Parabacteroides</taxon>
    </lineage>
</organism>
<dbReference type="InterPro" id="IPR004143">
    <property type="entry name" value="BPL_LPL_catalytic"/>
</dbReference>